<dbReference type="Proteomes" id="UP000310189">
    <property type="component" value="Unassembled WGS sequence"/>
</dbReference>
<dbReference type="InterPro" id="IPR051681">
    <property type="entry name" value="Ser/Thr_Kinases-Pseudokinases"/>
</dbReference>
<gene>
    <name evidence="7" type="ORF">E3P99_02881</name>
</gene>
<keyword evidence="2" id="KW-0547">Nucleotide-binding</keyword>
<keyword evidence="4" id="KW-0067">ATP-binding</keyword>
<evidence type="ECO:0000313" key="8">
    <source>
        <dbReference type="Proteomes" id="UP000310189"/>
    </source>
</evidence>
<feature type="compositionally biased region" description="Acidic residues" evidence="5">
    <location>
        <begin position="293"/>
        <end position="302"/>
    </location>
</feature>
<evidence type="ECO:0000256" key="2">
    <source>
        <dbReference type="ARBA" id="ARBA00022741"/>
    </source>
</evidence>
<dbReference type="InterPro" id="IPR000719">
    <property type="entry name" value="Prot_kinase_dom"/>
</dbReference>
<organism evidence="7 8">
    <name type="scientific">Wallemia hederae</name>
    <dbReference type="NCBI Taxonomy" id="1540922"/>
    <lineage>
        <taxon>Eukaryota</taxon>
        <taxon>Fungi</taxon>
        <taxon>Dikarya</taxon>
        <taxon>Basidiomycota</taxon>
        <taxon>Wallemiomycotina</taxon>
        <taxon>Wallemiomycetes</taxon>
        <taxon>Wallemiales</taxon>
        <taxon>Wallemiaceae</taxon>
        <taxon>Wallemia</taxon>
    </lineage>
</organism>
<proteinExistence type="predicted"/>
<feature type="compositionally biased region" description="Basic and acidic residues" evidence="5">
    <location>
        <begin position="63"/>
        <end position="72"/>
    </location>
</feature>
<dbReference type="SMART" id="SM00220">
    <property type="entry name" value="S_TKc"/>
    <property type="match status" value="1"/>
</dbReference>
<evidence type="ECO:0000256" key="1">
    <source>
        <dbReference type="ARBA" id="ARBA00022679"/>
    </source>
</evidence>
<dbReference type="PROSITE" id="PS50011">
    <property type="entry name" value="PROTEIN_KINASE_DOM"/>
    <property type="match status" value="1"/>
</dbReference>
<evidence type="ECO:0000313" key="7">
    <source>
        <dbReference type="EMBL" id="TIA87948.1"/>
    </source>
</evidence>
<dbReference type="PROSITE" id="PS00108">
    <property type="entry name" value="PROTEIN_KINASE_ST"/>
    <property type="match status" value="1"/>
</dbReference>
<keyword evidence="8" id="KW-1185">Reference proteome</keyword>
<feature type="region of interest" description="Disordered" evidence="5">
    <location>
        <begin position="53"/>
        <end position="72"/>
    </location>
</feature>
<feature type="compositionally biased region" description="Low complexity" evidence="5">
    <location>
        <begin position="304"/>
        <end position="324"/>
    </location>
</feature>
<name>A0A4T0FIG7_9BASI</name>
<feature type="domain" description="Protein kinase" evidence="6">
    <location>
        <begin position="366"/>
        <end position="628"/>
    </location>
</feature>
<sequence>MSKTQTPVEQLKKMKKSELAELLEGEHCAGDDLLSFTKEKLIAMVTQRQHCHSHTAHPVSISPEKERHHDRDSDYHAAYPLSLSNASSNSSTSQSSGAQRTRAAKRRAMNKLSTESLSQPSQSRYALRTRVPSNHDMENTSFEDSFSTSVSMMSIVDDNDASTVVSDTDPDEMREDSKASLSDDVGDINLHQQTATSLKRLLKRQLEDLCNDAGISHSKTHTKDDLINLLLQHVDSDADDNTDTDADAVPHSFATSSAIEVDIDTPKPPLRPRQGRGTKPTRAVHNMMLTSDHEDDDDENDNYTESALSTAPATSTATARQSRSNGSKSQITPKPGHHRSSNASEGLALDLQELGLDTKEIKSSIVEKKDKIGSGGFKDVYVGSIRRRKCAVADIRGELTEMDIKELQVLSKLNHPNIVKFLGVSVPENGAPVMLISELCRNGDLFDYLRYHPPPSNKQAFLIMLDIARGLEYLHVECKPQVIHRDVKSSNVLIDDKGRAKLNDFGLARVKQSTRSMIQSLVGTVNWQAPELWSAKPSYTASVDIFAAALVYWEVLQWHNTKKYYPWEGQNEHYIYDQVGQKHKRPSLNQFRRQWGPDILNLIDRMWAQDGKHRPSATQVVRELETIIKNTPA</sequence>
<dbReference type="GO" id="GO:0005524">
    <property type="term" value="F:ATP binding"/>
    <property type="evidence" value="ECO:0007669"/>
    <property type="project" value="UniProtKB-KW"/>
</dbReference>
<keyword evidence="1" id="KW-0808">Transferase</keyword>
<dbReference type="AlphaFoldDB" id="A0A4T0FIG7"/>
<dbReference type="PANTHER" id="PTHR44329:SF288">
    <property type="entry name" value="MITOGEN-ACTIVATED PROTEIN KINASE KINASE KINASE 20"/>
    <property type="match status" value="1"/>
</dbReference>
<comment type="caution">
    <text evidence="7">The sequence shown here is derived from an EMBL/GenBank/DDBJ whole genome shotgun (WGS) entry which is preliminary data.</text>
</comment>
<dbReference type="GO" id="GO:0004674">
    <property type="term" value="F:protein serine/threonine kinase activity"/>
    <property type="evidence" value="ECO:0007669"/>
    <property type="project" value="TreeGrafter"/>
</dbReference>
<evidence type="ECO:0000259" key="6">
    <source>
        <dbReference type="PROSITE" id="PS50011"/>
    </source>
</evidence>
<dbReference type="InterPro" id="IPR008271">
    <property type="entry name" value="Ser/Thr_kinase_AS"/>
</dbReference>
<dbReference type="Pfam" id="PF00069">
    <property type="entry name" value="Pkinase"/>
    <property type="match status" value="1"/>
</dbReference>
<dbReference type="PANTHER" id="PTHR44329">
    <property type="entry name" value="SERINE/THREONINE-PROTEIN KINASE TNNI3K-RELATED"/>
    <property type="match status" value="1"/>
</dbReference>
<evidence type="ECO:0000256" key="5">
    <source>
        <dbReference type="SAM" id="MobiDB-lite"/>
    </source>
</evidence>
<feature type="region of interest" description="Disordered" evidence="5">
    <location>
        <begin position="82"/>
        <end position="142"/>
    </location>
</feature>
<feature type="region of interest" description="Disordered" evidence="5">
    <location>
        <begin position="240"/>
        <end position="343"/>
    </location>
</feature>
<keyword evidence="3" id="KW-0418">Kinase</keyword>
<evidence type="ECO:0000256" key="3">
    <source>
        <dbReference type="ARBA" id="ARBA00022777"/>
    </source>
</evidence>
<dbReference type="Gene3D" id="1.10.510.10">
    <property type="entry name" value="Transferase(Phosphotransferase) domain 1"/>
    <property type="match status" value="1"/>
</dbReference>
<accession>A0A4T0FIG7</accession>
<dbReference type="InterPro" id="IPR011009">
    <property type="entry name" value="Kinase-like_dom_sf"/>
</dbReference>
<feature type="region of interest" description="Disordered" evidence="5">
    <location>
        <begin position="158"/>
        <end position="181"/>
    </location>
</feature>
<evidence type="ECO:0000256" key="4">
    <source>
        <dbReference type="ARBA" id="ARBA00022840"/>
    </source>
</evidence>
<dbReference type="OrthoDB" id="4062651at2759"/>
<dbReference type="EMBL" id="SPNW01000045">
    <property type="protein sequence ID" value="TIA87948.1"/>
    <property type="molecule type" value="Genomic_DNA"/>
</dbReference>
<dbReference type="SUPFAM" id="SSF56112">
    <property type="entry name" value="Protein kinase-like (PK-like)"/>
    <property type="match status" value="1"/>
</dbReference>
<feature type="compositionally biased region" description="Polar residues" evidence="5">
    <location>
        <begin position="111"/>
        <end position="124"/>
    </location>
</feature>
<feature type="compositionally biased region" description="Low complexity" evidence="5">
    <location>
        <begin position="82"/>
        <end position="101"/>
    </location>
</feature>
<protein>
    <recommendedName>
        <fullName evidence="6">Protein kinase domain-containing protein</fullName>
    </recommendedName>
</protein>
<reference evidence="7 8" key="1">
    <citation type="submission" date="2019-03" db="EMBL/GenBank/DDBJ databases">
        <title>Sequencing 23 genomes of Wallemia ichthyophaga.</title>
        <authorList>
            <person name="Gostincar C."/>
        </authorList>
    </citation>
    <scope>NUCLEOTIDE SEQUENCE [LARGE SCALE GENOMIC DNA]</scope>
    <source>
        <strain evidence="7 8">EXF-5753</strain>
    </source>
</reference>